<feature type="chain" id="PRO_5039537953" evidence="1">
    <location>
        <begin position="26"/>
        <end position="306"/>
    </location>
</feature>
<proteinExistence type="predicted"/>
<evidence type="ECO:0000256" key="1">
    <source>
        <dbReference type="SAM" id="SignalP"/>
    </source>
</evidence>
<comment type="caution">
    <text evidence="2">The sequence shown here is derived from an EMBL/GenBank/DDBJ whole genome shotgun (WGS) entry which is preliminary data.</text>
</comment>
<dbReference type="AlphaFoldDB" id="A0A2V1K3Z7"/>
<dbReference type="EMBL" id="QETB01000004">
    <property type="protein sequence ID" value="PWF25973.1"/>
    <property type="molecule type" value="Genomic_DNA"/>
</dbReference>
<dbReference type="Proteomes" id="UP000245283">
    <property type="component" value="Unassembled WGS sequence"/>
</dbReference>
<organism evidence="2 3">
    <name type="scientific">Ancrocorticia populi</name>
    <dbReference type="NCBI Taxonomy" id="2175228"/>
    <lineage>
        <taxon>Bacteria</taxon>
        <taxon>Bacillati</taxon>
        <taxon>Actinomycetota</taxon>
        <taxon>Actinomycetes</taxon>
        <taxon>Actinomycetales</taxon>
        <taxon>Actinomycetaceae</taxon>
        <taxon>Ancrocorticia</taxon>
    </lineage>
</organism>
<dbReference type="PROSITE" id="PS51257">
    <property type="entry name" value="PROKAR_LIPOPROTEIN"/>
    <property type="match status" value="1"/>
</dbReference>
<sequence length="306" mass="33225">MFARSIGTLIAVFGVLSLCACSTNAGDSSASSPSLNQVDGLDLMADVDPDAGTVVLPADRFQLSENKLTILSTAGDIGITKCARSLGIPMMVSSADPDPVYDMWYQFGPWTVDMAERFAFVPPMTDADMVVNGIEGAPADSKSANDDYVPLPEDQLDEAIEKCSGDPDFVYFNGIDDGFGGPWQEDFNQVYEKTLGDPRAEKVFDDLTACYKENGMTFDSSTPSFVTAADPNRIDEDQVEMAVKVAQCQESTDSIQQLADIMAEYQAPTIEEYAEELVEIRDSQDEALAKAEDYIADNPDAFQPVQ</sequence>
<name>A0A2V1K3Z7_9ACTO</name>
<reference evidence="3" key="1">
    <citation type="submission" date="2018-05" db="EMBL/GenBank/DDBJ databases">
        <authorList>
            <person name="Li Y."/>
        </authorList>
    </citation>
    <scope>NUCLEOTIDE SEQUENCE [LARGE SCALE GENOMIC DNA]</scope>
    <source>
        <strain evidence="3">sk1b4</strain>
    </source>
</reference>
<gene>
    <name evidence="2" type="ORF">DD236_07655</name>
</gene>
<evidence type="ECO:0000313" key="3">
    <source>
        <dbReference type="Proteomes" id="UP000245283"/>
    </source>
</evidence>
<feature type="signal peptide" evidence="1">
    <location>
        <begin position="1"/>
        <end position="25"/>
    </location>
</feature>
<evidence type="ECO:0000313" key="2">
    <source>
        <dbReference type="EMBL" id="PWF25973.1"/>
    </source>
</evidence>
<protein>
    <submittedName>
        <fullName evidence="2">Uncharacterized protein</fullName>
    </submittedName>
</protein>
<keyword evidence="1" id="KW-0732">Signal</keyword>
<keyword evidence="3" id="KW-1185">Reference proteome</keyword>
<accession>A0A2V1K3Z7</accession>